<name>A0ABU5QCU6_9BACT</name>
<evidence type="ECO:0000256" key="5">
    <source>
        <dbReference type="HAMAP-Rule" id="MF_00601"/>
    </source>
</evidence>
<proteinExistence type="inferred from homology"/>
<dbReference type="Gene3D" id="1.10.30.40">
    <property type="entry name" value="Ethanolamine ammonia-lyase light chain (EutC), N-terminal domain"/>
    <property type="match status" value="1"/>
</dbReference>
<reference evidence="6 7" key="1">
    <citation type="submission" date="2023-12" db="EMBL/GenBank/DDBJ databases">
        <title>Novel species of the genus Arcicella isolated from rivers.</title>
        <authorList>
            <person name="Lu H."/>
        </authorList>
    </citation>
    <scope>NUCLEOTIDE SEQUENCE [LARGE SCALE GENOMIC DNA]</scope>
    <source>
        <strain evidence="6 7">KCTC 23307</strain>
    </source>
</reference>
<dbReference type="InterPro" id="IPR009246">
    <property type="entry name" value="EutC"/>
</dbReference>
<gene>
    <name evidence="5 6" type="primary">eutC</name>
    <name evidence="6" type="ORF">VB248_14850</name>
</gene>
<dbReference type="PANTHER" id="PTHR39330:SF1">
    <property type="entry name" value="ETHANOLAMINE AMMONIA-LYASE SMALL SUBUNIT"/>
    <property type="match status" value="1"/>
</dbReference>
<dbReference type="PANTHER" id="PTHR39330">
    <property type="entry name" value="ETHANOLAMINE AMMONIA-LYASE LIGHT CHAIN"/>
    <property type="match status" value="1"/>
</dbReference>
<keyword evidence="1 5" id="KW-0846">Cobalamin</keyword>
<dbReference type="NCBIfam" id="NF003971">
    <property type="entry name" value="PRK05465.1"/>
    <property type="match status" value="1"/>
</dbReference>
<comment type="subunit">
    <text evidence="5">The basic unit is a heterodimer which dimerizes to form tetramers. The heterotetramers trimerize; 6 large subunits form a core ring with 6 small subunits projecting outwards.</text>
</comment>
<evidence type="ECO:0000256" key="3">
    <source>
        <dbReference type="ARBA" id="ARBA00023285"/>
    </source>
</evidence>
<dbReference type="InterPro" id="IPR042251">
    <property type="entry name" value="EutC_C"/>
</dbReference>
<dbReference type="Gene3D" id="3.40.50.11240">
    <property type="entry name" value="Ethanolamine ammonia-lyase light chain (EutC)"/>
    <property type="match status" value="1"/>
</dbReference>
<dbReference type="Proteomes" id="UP001302949">
    <property type="component" value="Unassembled WGS sequence"/>
</dbReference>
<dbReference type="EC" id="4.3.1.7" evidence="5"/>
<comment type="catalytic activity">
    <reaction evidence="5">
        <text>ethanolamine = acetaldehyde + NH4(+)</text>
        <dbReference type="Rhea" id="RHEA:15313"/>
        <dbReference type="ChEBI" id="CHEBI:15343"/>
        <dbReference type="ChEBI" id="CHEBI:28938"/>
        <dbReference type="ChEBI" id="CHEBI:57603"/>
        <dbReference type="EC" id="4.3.1.7"/>
    </reaction>
</comment>
<dbReference type="EMBL" id="JAYFUM010000017">
    <property type="protein sequence ID" value="MEA5140428.1"/>
    <property type="molecule type" value="Genomic_DNA"/>
</dbReference>
<protein>
    <recommendedName>
        <fullName evidence="5">Ethanolamine ammonia-lyase small subunit</fullName>
        <shortName evidence="5">EAL small subunit</shortName>
        <ecNumber evidence="5">4.3.1.7</ecNumber>
    </recommendedName>
</protein>
<dbReference type="PIRSF" id="PIRSF018982">
    <property type="entry name" value="EutC"/>
    <property type="match status" value="1"/>
</dbReference>
<keyword evidence="3 5" id="KW-0170">Cobalt</keyword>
<feature type="binding site" evidence="5">
    <location>
        <position position="208"/>
    </location>
    <ligand>
        <name>adenosylcob(III)alamin</name>
        <dbReference type="ChEBI" id="CHEBI:18408"/>
    </ligand>
</feature>
<evidence type="ECO:0000313" key="7">
    <source>
        <dbReference type="Proteomes" id="UP001302949"/>
    </source>
</evidence>
<feature type="binding site" evidence="5">
    <location>
        <position position="179"/>
    </location>
    <ligand>
        <name>adenosylcob(III)alamin</name>
        <dbReference type="ChEBI" id="CHEBI:18408"/>
    </ligand>
</feature>
<evidence type="ECO:0000256" key="1">
    <source>
        <dbReference type="ARBA" id="ARBA00022628"/>
    </source>
</evidence>
<evidence type="ECO:0000256" key="2">
    <source>
        <dbReference type="ARBA" id="ARBA00023239"/>
    </source>
</evidence>
<keyword evidence="4 5" id="KW-1283">Bacterial microcompartment</keyword>
<dbReference type="RefSeq" id="WP_323297582.1">
    <property type="nucleotide sequence ID" value="NZ_JAYFUM010000017.1"/>
</dbReference>
<dbReference type="InterPro" id="IPR042255">
    <property type="entry name" value="EutC_N"/>
</dbReference>
<dbReference type="Pfam" id="PF05985">
    <property type="entry name" value="EutC"/>
    <property type="match status" value="1"/>
</dbReference>
<accession>A0ABU5QCU6</accession>
<comment type="pathway">
    <text evidence="5">Amine and polyamine degradation; ethanolamine degradation.</text>
</comment>
<comment type="subcellular location">
    <subcellularLocation>
        <location evidence="5">Bacterial microcompartment</location>
    </subcellularLocation>
</comment>
<feature type="binding site" evidence="5">
    <location>
        <position position="158"/>
    </location>
    <ligand>
        <name>adenosylcob(III)alamin</name>
        <dbReference type="ChEBI" id="CHEBI:18408"/>
    </ligand>
</feature>
<keyword evidence="2 5" id="KW-0456">Lyase</keyword>
<comment type="similarity">
    <text evidence="5">Belongs to the EutC family.</text>
</comment>
<dbReference type="HAMAP" id="MF_00601">
    <property type="entry name" value="EutC"/>
    <property type="match status" value="1"/>
</dbReference>
<sequence length="253" mass="28446">MSIETKQADQWQFLQTYTPARIARGRAGHSLPTAELLHFQADHAQARDAVYSELKVLELFQALLSTFNLEVLRLQSEVKSRSQYLQRPDLGRTLSEASRKILLEEEATEADICFVLADGLSATAINEHAFAFLDKLMPKLTEANWQIAPICIVEQGRVAIADEIGFILKAKIVVMLIGERPGLSSPNSMGAYITYQPKLGLTDESRNCISNIRPEGLSYEMAVEKMWYLLQEMNVKKISGVNLKDEMQDNLLN</sequence>
<evidence type="ECO:0000313" key="6">
    <source>
        <dbReference type="EMBL" id="MEA5140428.1"/>
    </source>
</evidence>
<comment type="function">
    <text evidence="5">Catalyzes the deamination of various vicinal amino-alcohols to oxo compounds. Allows this organism to utilize ethanolamine as the sole source of nitrogen and carbon in the presence of external vitamin B12.</text>
</comment>
<comment type="caution">
    <text evidence="6">The sequence shown here is derived from an EMBL/GenBank/DDBJ whole genome shotgun (WGS) entry which is preliminary data.</text>
</comment>
<dbReference type="GO" id="GO:0008851">
    <property type="term" value="F:ethanolamine ammonia-lyase activity"/>
    <property type="evidence" value="ECO:0007669"/>
    <property type="project" value="UniProtKB-EC"/>
</dbReference>
<keyword evidence="7" id="KW-1185">Reference proteome</keyword>
<organism evidence="6 7">
    <name type="scientific">Arcicella rigui</name>
    <dbReference type="NCBI Taxonomy" id="797020"/>
    <lineage>
        <taxon>Bacteria</taxon>
        <taxon>Pseudomonadati</taxon>
        <taxon>Bacteroidota</taxon>
        <taxon>Cytophagia</taxon>
        <taxon>Cytophagales</taxon>
        <taxon>Flectobacillaceae</taxon>
        <taxon>Arcicella</taxon>
    </lineage>
</organism>
<evidence type="ECO:0000256" key="4">
    <source>
        <dbReference type="ARBA" id="ARBA00024446"/>
    </source>
</evidence>
<comment type="cofactor">
    <cofactor evidence="5">
        <name>adenosylcob(III)alamin</name>
        <dbReference type="ChEBI" id="CHEBI:18408"/>
    </cofactor>
    <text evidence="5">Binds between the large and small subunits.</text>
</comment>